<name>A0A6A4G9Z1_9AGAR</name>
<keyword evidence="2" id="KW-1185">Reference proteome</keyword>
<evidence type="ECO:0000313" key="2">
    <source>
        <dbReference type="Proteomes" id="UP000799118"/>
    </source>
</evidence>
<dbReference type="EMBL" id="ML771853">
    <property type="protein sequence ID" value="KAE9382287.1"/>
    <property type="molecule type" value="Genomic_DNA"/>
</dbReference>
<organism evidence="1 2">
    <name type="scientific">Gymnopus androsaceus JB14</name>
    <dbReference type="NCBI Taxonomy" id="1447944"/>
    <lineage>
        <taxon>Eukaryota</taxon>
        <taxon>Fungi</taxon>
        <taxon>Dikarya</taxon>
        <taxon>Basidiomycota</taxon>
        <taxon>Agaricomycotina</taxon>
        <taxon>Agaricomycetes</taxon>
        <taxon>Agaricomycetidae</taxon>
        <taxon>Agaricales</taxon>
        <taxon>Marasmiineae</taxon>
        <taxon>Omphalotaceae</taxon>
        <taxon>Gymnopus</taxon>
    </lineage>
</organism>
<dbReference type="OrthoDB" id="2849976at2759"/>
<proteinExistence type="predicted"/>
<sequence length="147" mass="15474">MFGCLTALAARVLPPPSIWYALSCTKPTRLLMYMNVQEVVPESSWILTPTSDGGYTVRVDAQACVAAPAGIDPPLTSTPCINVAGTDADFMISCNSCTDGRATACTFIAASNQQCVKVPGDSDGDPEIVSFECTGSPEELWDISLSS</sequence>
<evidence type="ECO:0008006" key="3">
    <source>
        <dbReference type="Google" id="ProtNLM"/>
    </source>
</evidence>
<dbReference type="Proteomes" id="UP000799118">
    <property type="component" value="Unassembled WGS sequence"/>
</dbReference>
<gene>
    <name evidence="1" type="ORF">BT96DRAFT_1010953</name>
</gene>
<evidence type="ECO:0000313" key="1">
    <source>
        <dbReference type="EMBL" id="KAE9382287.1"/>
    </source>
</evidence>
<protein>
    <recommendedName>
        <fullName evidence="3">Ricin B lectin domain-containing protein</fullName>
    </recommendedName>
</protein>
<accession>A0A6A4G9Z1</accession>
<dbReference type="AlphaFoldDB" id="A0A6A4G9Z1"/>
<reference evidence="1" key="1">
    <citation type="journal article" date="2019" name="Environ. Microbiol.">
        <title>Fungal ecological strategies reflected in gene transcription - a case study of two litter decomposers.</title>
        <authorList>
            <person name="Barbi F."/>
            <person name="Kohler A."/>
            <person name="Barry K."/>
            <person name="Baskaran P."/>
            <person name="Daum C."/>
            <person name="Fauchery L."/>
            <person name="Ihrmark K."/>
            <person name="Kuo A."/>
            <person name="LaButti K."/>
            <person name="Lipzen A."/>
            <person name="Morin E."/>
            <person name="Grigoriev I.V."/>
            <person name="Henrissat B."/>
            <person name="Lindahl B."/>
            <person name="Martin F."/>
        </authorList>
    </citation>
    <scope>NUCLEOTIDE SEQUENCE</scope>
    <source>
        <strain evidence="1">JB14</strain>
    </source>
</reference>